<dbReference type="EMBL" id="RCVZ01000006">
    <property type="protein sequence ID" value="RLQ95526.1"/>
    <property type="molecule type" value="Genomic_DNA"/>
</dbReference>
<dbReference type="InterPro" id="IPR048336">
    <property type="entry name" value="StiP-like"/>
</dbReference>
<accession>A0A3L7JXM5</accession>
<evidence type="ECO:0000313" key="4">
    <source>
        <dbReference type="Proteomes" id="UP000276770"/>
    </source>
</evidence>
<protein>
    <submittedName>
        <fullName evidence="3">Uncharacterized protein</fullName>
    </submittedName>
</protein>
<dbReference type="RefSeq" id="WP_121680641.1">
    <property type="nucleotide sequence ID" value="NZ_RCVZ01000006.1"/>
</dbReference>
<dbReference type="Pfam" id="PF15608">
    <property type="entry name" value="PELOTA_1"/>
    <property type="match status" value="1"/>
</dbReference>
<organism evidence="3 4">
    <name type="scientific">Falsibacillus albus</name>
    <dbReference type="NCBI Taxonomy" id="2478915"/>
    <lineage>
        <taxon>Bacteria</taxon>
        <taxon>Bacillati</taxon>
        <taxon>Bacillota</taxon>
        <taxon>Bacilli</taxon>
        <taxon>Bacillales</taxon>
        <taxon>Bacillaceae</taxon>
        <taxon>Falsibacillus</taxon>
    </lineage>
</organism>
<name>A0A3L7JXM5_9BACI</name>
<proteinExistence type="predicted"/>
<dbReference type="Proteomes" id="UP000276770">
    <property type="component" value="Unassembled WGS sequence"/>
</dbReference>
<feature type="domain" description="PELOTA RNA-binding" evidence="2">
    <location>
        <begin position="282"/>
        <end position="361"/>
    </location>
</feature>
<dbReference type="InterPro" id="IPR028157">
    <property type="entry name" value="PELOTA_dom"/>
</dbReference>
<feature type="domain" description="Cysteine protease StiP N-terminal" evidence="1">
    <location>
        <begin position="7"/>
        <end position="255"/>
    </location>
</feature>
<dbReference type="InterPro" id="IPR011215">
    <property type="entry name" value="StiP_N"/>
</dbReference>
<comment type="caution">
    <text evidence="3">The sequence shown here is derived from an EMBL/GenBank/DDBJ whole genome shotgun (WGS) entry which is preliminary data.</text>
</comment>
<dbReference type="Pfam" id="PF11202">
    <property type="entry name" value="StiP"/>
    <property type="match status" value="1"/>
</dbReference>
<reference evidence="3 4" key="1">
    <citation type="submission" date="2018-10" db="EMBL/GenBank/DDBJ databases">
        <title>Falsibacillus sp. genome draft.</title>
        <authorList>
            <person name="Shi S."/>
        </authorList>
    </citation>
    <scope>NUCLEOTIDE SEQUENCE [LARGE SCALE GENOMIC DNA]</scope>
    <source>
        <strain evidence="3 4">GY 10110</strain>
    </source>
</reference>
<evidence type="ECO:0000313" key="3">
    <source>
        <dbReference type="EMBL" id="RLQ95526.1"/>
    </source>
</evidence>
<keyword evidence="4" id="KW-1185">Reference proteome</keyword>
<sequence>MMCLIKSSYTRNDVIMLLKDLSNVPLEGETLEREKRIQSGQHYSETLPSEKLPSPGYLDLFRRSLDREARDLATLTGLVSELIVNEKGTDLILVSLARAGTPIGILIKRYLKYRYQLDIPHYSVSIIRGAGLDGNAIKYIRKHHRNSSIQFIDGWTGKGSIQKELTKSVKSLNEQFGFQLDDQLAVLADPADCASLYGTKNDIFIPSACLNSTVSGLISRTVLNRLYIEQDDFHGAKYYQEWEEDDVSREFVEVVCSQFPAVSNDVQTCLISKGYKIQPPLWRGMKDIEVIKHYFNIQNAHFIKPGIGETTRVLLRRHPWKVLMKDIHDPNLEHIRMLAKEKDVPIEPFADMEYKCCGIIKPMQAEK</sequence>
<evidence type="ECO:0000259" key="2">
    <source>
        <dbReference type="Pfam" id="PF15608"/>
    </source>
</evidence>
<dbReference type="PIRSF" id="PIRSF020979">
    <property type="entry name" value="UCP020979"/>
    <property type="match status" value="1"/>
</dbReference>
<dbReference type="OrthoDB" id="1663315at2"/>
<dbReference type="AlphaFoldDB" id="A0A3L7JXM5"/>
<evidence type="ECO:0000259" key="1">
    <source>
        <dbReference type="Pfam" id="PF11202"/>
    </source>
</evidence>
<gene>
    <name evidence="3" type="ORF">D9X91_10880</name>
</gene>